<dbReference type="RefSeq" id="WP_391934535.1">
    <property type="nucleotide sequence ID" value="NZ_JBIBSM010000006.1"/>
</dbReference>
<dbReference type="Proteomes" id="UP001603013">
    <property type="component" value="Unassembled WGS sequence"/>
</dbReference>
<dbReference type="InterPro" id="IPR010310">
    <property type="entry name" value="T7SS_ESAT-6-like"/>
</dbReference>
<name>A0ABW6YBL3_9ACTN</name>
<organism evidence="1 2">
    <name type="scientific">Streptomyces lateritius</name>
    <dbReference type="NCBI Taxonomy" id="67313"/>
    <lineage>
        <taxon>Bacteria</taxon>
        <taxon>Bacillati</taxon>
        <taxon>Actinomycetota</taxon>
        <taxon>Actinomycetes</taxon>
        <taxon>Kitasatosporales</taxon>
        <taxon>Streptomycetaceae</taxon>
        <taxon>Streptomyces</taxon>
    </lineage>
</organism>
<dbReference type="Pfam" id="PF06013">
    <property type="entry name" value="WXG100"/>
    <property type="match status" value="1"/>
</dbReference>
<evidence type="ECO:0000313" key="2">
    <source>
        <dbReference type="Proteomes" id="UP001603013"/>
    </source>
</evidence>
<dbReference type="SUPFAM" id="SSF140453">
    <property type="entry name" value="EsxAB dimer-like"/>
    <property type="match status" value="1"/>
</dbReference>
<gene>
    <name evidence="1" type="ORF">ACF05T_14090</name>
</gene>
<dbReference type="Gene3D" id="1.10.287.1060">
    <property type="entry name" value="ESAT-6-like"/>
    <property type="match status" value="1"/>
</dbReference>
<protein>
    <submittedName>
        <fullName evidence="1">WXG100 family type VII secretion target</fullName>
    </submittedName>
</protein>
<dbReference type="NCBIfam" id="TIGR03930">
    <property type="entry name" value="WXG100_ESAT6"/>
    <property type="match status" value="1"/>
</dbReference>
<keyword evidence="2" id="KW-1185">Reference proteome</keyword>
<evidence type="ECO:0000313" key="1">
    <source>
        <dbReference type="EMBL" id="MFF8277219.1"/>
    </source>
</evidence>
<comment type="caution">
    <text evidence="1">The sequence shown here is derived from an EMBL/GenBank/DDBJ whole genome shotgun (WGS) entry which is preliminary data.</text>
</comment>
<reference evidence="1 2" key="1">
    <citation type="submission" date="2024-10" db="EMBL/GenBank/DDBJ databases">
        <title>The Natural Products Discovery Center: Release of the First 8490 Sequenced Strains for Exploring Actinobacteria Biosynthetic Diversity.</title>
        <authorList>
            <person name="Kalkreuter E."/>
            <person name="Kautsar S.A."/>
            <person name="Yang D."/>
            <person name="Bader C.D."/>
            <person name="Teijaro C.N."/>
            <person name="Fluegel L."/>
            <person name="Davis C.M."/>
            <person name="Simpson J.R."/>
            <person name="Lauterbach L."/>
            <person name="Steele A.D."/>
            <person name="Gui C."/>
            <person name="Meng S."/>
            <person name="Li G."/>
            <person name="Viehrig K."/>
            <person name="Ye F."/>
            <person name="Su P."/>
            <person name="Kiefer A.F."/>
            <person name="Nichols A."/>
            <person name="Cepeda A.J."/>
            <person name="Yan W."/>
            <person name="Fan B."/>
            <person name="Jiang Y."/>
            <person name="Adhikari A."/>
            <person name="Zheng C.-J."/>
            <person name="Schuster L."/>
            <person name="Cowan T.M."/>
            <person name="Smanski M.J."/>
            <person name="Chevrette M.G."/>
            <person name="De Carvalho L.P.S."/>
            <person name="Shen B."/>
        </authorList>
    </citation>
    <scope>NUCLEOTIDE SEQUENCE [LARGE SCALE GENOMIC DNA]</scope>
    <source>
        <strain evidence="1 2">NPDC015755</strain>
    </source>
</reference>
<accession>A0ABW6YBL3</accession>
<sequence>MAIDADLKVSEDDLTRLAGDLDDMQRHIDSQVRRMDGIVDRIEAGWKGETGKAYRALHRAAAEDAVRIREILGVLEEAMRMSRDGFTEQELDTLRRLQRMESAVDAALEAEKLQAVSPPPAPRSSILDI</sequence>
<dbReference type="InterPro" id="IPR036689">
    <property type="entry name" value="ESAT-6-like_sf"/>
</dbReference>
<dbReference type="EMBL" id="JBIBSM010000006">
    <property type="protein sequence ID" value="MFF8277219.1"/>
    <property type="molecule type" value="Genomic_DNA"/>
</dbReference>
<proteinExistence type="predicted"/>